<evidence type="ECO:0000259" key="7">
    <source>
        <dbReference type="PROSITE" id="PS50847"/>
    </source>
</evidence>
<feature type="compositionally biased region" description="Basic and acidic residues" evidence="5">
    <location>
        <begin position="106"/>
        <end position="126"/>
    </location>
</feature>
<evidence type="ECO:0000256" key="4">
    <source>
        <dbReference type="ARBA" id="ARBA00023088"/>
    </source>
</evidence>
<keyword evidence="2" id="KW-0964">Secreted</keyword>
<dbReference type="InterPro" id="IPR019931">
    <property type="entry name" value="LPXTG_anchor"/>
</dbReference>
<keyword evidence="6" id="KW-0812">Transmembrane</keyword>
<dbReference type="Pfam" id="PF24514">
    <property type="entry name" value="SpaA_4"/>
    <property type="match status" value="1"/>
</dbReference>
<feature type="region of interest" description="Disordered" evidence="5">
    <location>
        <begin position="2537"/>
        <end position="2584"/>
    </location>
</feature>
<dbReference type="PROSITE" id="PS50847">
    <property type="entry name" value="GRAM_POS_ANCHORING"/>
    <property type="match status" value="1"/>
</dbReference>
<proteinExistence type="predicted"/>
<feature type="domain" description="Gram-positive cocci surface proteins LPxTG" evidence="7">
    <location>
        <begin position="2584"/>
        <end position="2619"/>
    </location>
</feature>
<protein>
    <submittedName>
        <fullName evidence="8">LPXTG-motif cell wall-anchored protein</fullName>
    </submittedName>
</protein>
<evidence type="ECO:0000313" key="8">
    <source>
        <dbReference type="EMBL" id="PJJ43557.1"/>
    </source>
</evidence>
<evidence type="ECO:0000256" key="1">
    <source>
        <dbReference type="ARBA" id="ARBA00022512"/>
    </source>
</evidence>
<dbReference type="Proteomes" id="UP000229263">
    <property type="component" value="Unassembled WGS sequence"/>
</dbReference>
<feature type="compositionally biased region" description="Pro residues" evidence="5">
    <location>
        <begin position="2560"/>
        <end position="2583"/>
    </location>
</feature>
<feature type="compositionally biased region" description="Low complexity" evidence="5">
    <location>
        <begin position="16"/>
        <end position="36"/>
    </location>
</feature>
<keyword evidence="9" id="KW-1185">Reference proteome</keyword>
<evidence type="ECO:0000256" key="5">
    <source>
        <dbReference type="SAM" id="MobiDB-lite"/>
    </source>
</evidence>
<evidence type="ECO:0000256" key="6">
    <source>
        <dbReference type="SAM" id="Phobius"/>
    </source>
</evidence>
<keyword evidence="3" id="KW-0732">Signal</keyword>
<accession>A0ABX4N0Y9</accession>
<keyword evidence="1" id="KW-0134">Cell wall</keyword>
<name>A0ABX4N0Y9_9MICC</name>
<feature type="compositionally biased region" description="Low complexity" evidence="5">
    <location>
        <begin position="51"/>
        <end position="62"/>
    </location>
</feature>
<reference evidence="8 9" key="1">
    <citation type="submission" date="2017-11" db="EMBL/GenBank/DDBJ databases">
        <title>Sequencing the genomes of 1000 actinobacteria strains.</title>
        <authorList>
            <person name="Klenk H.-P."/>
        </authorList>
    </citation>
    <scope>NUCLEOTIDE SEQUENCE [LARGE SCALE GENOMIC DNA]</scope>
    <source>
        <strain evidence="8 9">DSM 12798</strain>
    </source>
</reference>
<comment type="caution">
    <text evidence="8">The sequence shown here is derived from an EMBL/GenBank/DDBJ whole genome shotgun (WGS) entry which is preliminary data.</text>
</comment>
<feature type="region of interest" description="Disordered" evidence="5">
    <location>
        <begin position="1542"/>
        <end position="1561"/>
    </location>
</feature>
<dbReference type="NCBIfam" id="TIGR01167">
    <property type="entry name" value="LPXTG_anchor"/>
    <property type="match status" value="1"/>
</dbReference>
<feature type="compositionally biased region" description="Basic and acidic residues" evidence="5">
    <location>
        <begin position="63"/>
        <end position="77"/>
    </location>
</feature>
<feature type="region of interest" description="Disordered" evidence="5">
    <location>
        <begin position="1"/>
        <end position="152"/>
    </location>
</feature>
<keyword evidence="4" id="KW-0572">Peptidoglycan-anchor</keyword>
<gene>
    <name evidence="8" type="ORF">ATK23_0746</name>
</gene>
<feature type="transmembrane region" description="Helical" evidence="6">
    <location>
        <begin position="2594"/>
        <end position="2614"/>
    </location>
</feature>
<keyword evidence="6" id="KW-1133">Transmembrane helix</keyword>
<keyword evidence="6" id="KW-0472">Membrane</keyword>
<sequence length="2619" mass="278632">MTIPGMAVAAETSVGEETAATQSATEAEDSAAAVDTKSTEETAVEAEESSEATTAEESPAAEAENRTKASALDKDAVAEPEPDPAPAPESEKPDQPKSAETPKPAPKSERVESVAPKQEKKLKDTASPKLAQPKAEVSESEESAESSAAAREPLAAAALEPGEPVTCEYNAGEGSVDTFMQKSDEMPDYANGNVHDGLYEGGVVHQRVEMTLPAGENELVIKYQVKQAGKWAYDYLLNQSAMGAEITGWTVVEGSGDDRVDTVYITLWVDGTEGEESDVTLLFDAHIASELDHGPGTGASSINGSPYHVVISSLNCKSVGQRDNQIQAGAVQAGFVTIIKDAVPADGTDFAFTLAEDRFGDSTSFNLDDSADSDTGADLPSSVTYTVAPSTVTVTENSLPAGWTLSDITCTGAAAIRSGTSITFELVDNDEVTCTFTNTKTTYEELTLQKDVQASYDRDYDWDLVKSLAEGQEATVEATATGVEVDYNVVATASEAQDSNFELSGTITVNNPNDTAMTGVSLVDQLDGANCVISAGGSPITNPLTIQPGETSFTYECDLPEGTSASSAGTNTVTAAWDAEDYYGTDGQASASAGYDFADVSPTVRDDEVTVTDSEFDLSGIEGGNTVTVADSPKTFAYTIEWDGVLGQCTDYKNIASLATDDGETLTDDATVEICIGQDLSIEKLVVSSFNRSYEWSIVKNALGEQPFTADPETGEITAEYSVTVTPESYTDSDWAMSGTITVTNPNDWQSVDVTVTDQVDVGGGATCQVVGIVDDPDTMDADPAAPGFQATLDASETLTFTYSCTFESQPNYEGSNTAEVTWSASEASTASSSATKVVDVDADDWTQTPLNETVTVTDPLHEFDPAWTISYSDGPQTRTYSYTWTVDEAGTCQSFMNTATITGSNQLVKSDDAEVEACRQAGLTVTKDVTASYDRTYLWSIDKQLAEGQRPDAVVEEDGTATVDYTLLVDNTGYEDSGQQLSGSITVNNPNDFEDLEVTISDENTLSAACTIVAEDSNPGMAGMQQVVPRGDSITVDYTCDASAVAEADYTGHTNTAIVTWGDGLQAESQPVPIEFTLDETTDATVDVWDDQADPSGDPVLLGTVNYTDAPKSFSYQITYEVPRDECLVFTNTAWVDLTGEDIEDSQDVSICDQKNLVITKDVDASYERDYDWSLEKQVDQTEFTVAGDGTVTAHYTVVATAGAAQDSAKQVSGTITISNPNTQVGELTATVADVLSIPSATCTIGGTDADENADGFQVVLADGESITLDYDCQVPTDTDITAQYTNTATVSWGQERQAETEVGFGFEQSKLTDGEVAITDDQTVEGQEVVLGTATAEESPKAFEYDLELQGVAGTCTEYTNTAVLDEATGEGEENTDSASTTVCAGADLDIAKNVVTSFDRSYLWSLDKELLSGQPLAANPSTGEVTANYRITVTPEGHEDGNWAMSGEITLSNPNDWQDAPVTVQDFADVGGDVACTITGVRGDAVADMSADQAGFQTVIPAGAEWVMTYSCTFESQPDYDGSNTATVDWDAPALSTVNSQDSDTVEISEPDWTQTPLNDTATITDSAHEFDPPWIVDVSDGPQSRDYSVTWTVDEAGTCQVFENVATLTGDDGFTATDNALAEACREAALEISKTVDAQYDRTYQWQIEKSLAEGQDEKITTDPAASEPVDYVVKVENTGHEDSGWVLEGKITITNPNQYTGIDATIQDVVDLEGITCTTSESLVSIPANGTIAVGYSCDVSAGVDPGSYSGGTNTATASWGDDRASSTQVPIEFALDTEIDREVEIWDDQTNPEEPVLLGTVDIDDSPVLIEYQLEHDAPAGECMSYTNTAWVDIDAGEDPRDDATVQLCGLLDLMLTKDAEASFDRTYFWDLEKKADRTEVTVAEDGTADFSYTVSAIPDGSEDSGHEVHGMIVLVNPNRFASASTVATITDEISIEGVTCTIEAEDADPQTEGLQVAVPVGGDGVGATVQLPYSCSGTPDELSGSNTVTATWGEDSMATATAPVDYLLDAETDKQVTVIDDKTNPESPVVLGEAIWNAEDTPIDFDYTLRHQAKAGTCTEFTNTAVIKQTGAEDSTTVTLCGQKALGLQKTAQGLVDLDYEWEVEKRIDQSKLTQNEDGTFTAHYWVEARNTAVAEQNLRLAGEVMVQNPNEFGSITATLEDRIDTAGTSCRIDAEDADEAAAGLQVVLDAGENLGARYECELASWLTTDAFEGAVNTVIATFDDREVRAEAPTDFTIDAVTDESVTVTDDMMDPEAEPKVLGVVHVPQAPMQFEYEQVLEAEAGTCTVYINTAAVHEETDGNGKDESSVDLQLCIEHGLMIAKSADAQYARDYDWSIRKDARETKFEVEPDGQATAEYTVEANLEGYEDQDFTVTGEITVANPHDFKDTQVLLEDKLSIEGATCSIEGLADGKLMLLAGEARTVKYSCSFESPVAEADYTGQENTVNASWTDVEGTTQTVSANAPLEFEAASATDEMVTVFDDYTNPENPRELGKVKAEEQSKKFTYELVLDGIAGKCRTMANTAIIPEASGEDSNNSDSADVEVCSEAPQAAPPAPPAPLAPPAPAAPPAPPAPLAATGLDQGTLWLAGAAGMVIIAGALILLRYRRRNP</sequence>
<evidence type="ECO:0000256" key="2">
    <source>
        <dbReference type="ARBA" id="ARBA00022525"/>
    </source>
</evidence>
<dbReference type="InterPro" id="IPR055371">
    <property type="entry name" value="SpaA_PFL_dom_4"/>
</dbReference>
<evidence type="ECO:0000256" key="3">
    <source>
        <dbReference type="ARBA" id="ARBA00022729"/>
    </source>
</evidence>
<dbReference type="EMBL" id="PGEY01000001">
    <property type="protein sequence ID" value="PJJ43557.1"/>
    <property type="molecule type" value="Genomic_DNA"/>
</dbReference>
<organism evidence="8 9">
    <name type="scientific">Glutamicibacter mysorens</name>
    <dbReference type="NCBI Taxonomy" id="257984"/>
    <lineage>
        <taxon>Bacteria</taxon>
        <taxon>Bacillati</taxon>
        <taxon>Actinomycetota</taxon>
        <taxon>Actinomycetes</taxon>
        <taxon>Micrococcales</taxon>
        <taxon>Micrococcaceae</taxon>
        <taxon>Glutamicibacter</taxon>
    </lineage>
</organism>
<evidence type="ECO:0000313" key="9">
    <source>
        <dbReference type="Proteomes" id="UP000229263"/>
    </source>
</evidence>